<gene>
    <name evidence="4" type="ORF">MMA15_04845</name>
</gene>
<protein>
    <submittedName>
        <fullName evidence="4">DsbA family protein</fullName>
    </submittedName>
</protein>
<keyword evidence="2" id="KW-0472">Membrane</keyword>
<evidence type="ECO:0000259" key="3">
    <source>
        <dbReference type="Pfam" id="PF13462"/>
    </source>
</evidence>
<feature type="domain" description="Thioredoxin-like fold" evidence="3">
    <location>
        <begin position="82"/>
        <end position="257"/>
    </location>
</feature>
<evidence type="ECO:0000256" key="1">
    <source>
        <dbReference type="SAM" id="MobiDB-lite"/>
    </source>
</evidence>
<feature type="region of interest" description="Disordered" evidence="1">
    <location>
        <begin position="1"/>
        <end position="28"/>
    </location>
</feature>
<dbReference type="InterPro" id="IPR036249">
    <property type="entry name" value="Thioredoxin-like_sf"/>
</dbReference>
<dbReference type="Pfam" id="PF13462">
    <property type="entry name" value="Thioredoxin_4"/>
    <property type="match status" value="1"/>
</dbReference>
<dbReference type="EMBL" id="JAKWJU010000002">
    <property type="protein sequence ID" value="MCH6159769.1"/>
    <property type="molecule type" value="Genomic_DNA"/>
</dbReference>
<dbReference type="Proteomes" id="UP001166784">
    <property type="component" value="Unassembled WGS sequence"/>
</dbReference>
<dbReference type="InterPro" id="IPR012336">
    <property type="entry name" value="Thioredoxin-like_fold"/>
</dbReference>
<keyword evidence="5" id="KW-1185">Reference proteome</keyword>
<feature type="compositionally biased region" description="Basic and acidic residues" evidence="1">
    <location>
        <begin position="1"/>
        <end position="27"/>
    </location>
</feature>
<sequence>MSKRNSQEAKRAARDRLRAERERQAKKDKMRRQALVGVAVVGVLAVAGGIFFAVTKLTAPSGWEAAKDQKLVKPANSSGKNGEFIVAGGENAKKTVDIYEDLRCPACAQFEQGAGKILVKGAEQNKYKLKVHLGDLIDGNLGGDGSKNAISALGAALNVSKGAYQDYHDKLYSPKFHPEESQDKFADDDYLLEVADTVPALKNNGGFKKALEEGTYDKWALEMVDGFKKGKVQATPTIRIEGKDVEQQQLPAELQKLGVKLSG</sequence>
<keyword evidence="2" id="KW-0812">Transmembrane</keyword>
<reference evidence="4" key="2">
    <citation type="journal article" date="2023" name="Int. J. Syst. Evol. Microbiol.">
        <title>Streptomyces marispadix sp. nov., isolated from marine beach sediment of the Northern Coast of Portugal.</title>
        <authorList>
            <person name="dos Santos J.D.N."/>
            <person name="Vitorino I.R."/>
            <person name="Kallscheuer N."/>
            <person name="Srivastava A."/>
            <person name="Krautwurst S."/>
            <person name="Marz M."/>
            <person name="Jogler C."/>
            <person name="Lobo Da Cunha A."/>
            <person name="Catita J."/>
            <person name="Goncalves H."/>
            <person name="Gonzalez I."/>
            <person name="Reyes F."/>
            <person name="Lage O.M."/>
        </authorList>
    </citation>
    <scope>NUCLEOTIDE SEQUENCE</scope>
    <source>
        <strain evidence="4">M600PL45_2</strain>
    </source>
</reference>
<dbReference type="Gene3D" id="3.40.30.10">
    <property type="entry name" value="Glutaredoxin"/>
    <property type="match status" value="1"/>
</dbReference>
<organism evidence="4 5">
    <name type="scientific">Streptomyces marispadix</name>
    <dbReference type="NCBI Taxonomy" id="2922868"/>
    <lineage>
        <taxon>Bacteria</taxon>
        <taxon>Bacillati</taxon>
        <taxon>Actinomycetota</taxon>
        <taxon>Actinomycetes</taxon>
        <taxon>Kitasatosporales</taxon>
        <taxon>Streptomycetaceae</taxon>
        <taxon>Streptomyces</taxon>
    </lineage>
</organism>
<evidence type="ECO:0000313" key="5">
    <source>
        <dbReference type="Proteomes" id="UP001166784"/>
    </source>
</evidence>
<feature type="transmembrane region" description="Helical" evidence="2">
    <location>
        <begin position="34"/>
        <end position="54"/>
    </location>
</feature>
<evidence type="ECO:0000256" key="2">
    <source>
        <dbReference type="SAM" id="Phobius"/>
    </source>
</evidence>
<reference evidence="4" key="1">
    <citation type="submission" date="2022-03" db="EMBL/GenBank/DDBJ databases">
        <authorList>
            <person name="Santos J.D.N."/>
            <person name="Kallscheuer N."/>
            <person name="Jogler C."/>
            <person name="Lage O.M."/>
        </authorList>
    </citation>
    <scope>NUCLEOTIDE SEQUENCE</scope>
    <source>
        <strain evidence="4">M600PL45_2</strain>
    </source>
</reference>
<keyword evidence="2" id="KW-1133">Transmembrane helix</keyword>
<proteinExistence type="predicted"/>
<dbReference type="SUPFAM" id="SSF52833">
    <property type="entry name" value="Thioredoxin-like"/>
    <property type="match status" value="1"/>
</dbReference>
<comment type="caution">
    <text evidence="4">The sequence shown here is derived from an EMBL/GenBank/DDBJ whole genome shotgun (WGS) entry which is preliminary data.</text>
</comment>
<accession>A0ABS9SU20</accession>
<evidence type="ECO:0000313" key="4">
    <source>
        <dbReference type="EMBL" id="MCH6159769.1"/>
    </source>
</evidence>
<dbReference type="RefSeq" id="WP_241057727.1">
    <property type="nucleotide sequence ID" value="NZ_JAKWJU010000002.1"/>
</dbReference>
<name>A0ABS9SU20_9ACTN</name>